<feature type="compositionally biased region" description="Low complexity" evidence="9">
    <location>
        <begin position="213"/>
        <end position="233"/>
    </location>
</feature>
<evidence type="ECO:0000256" key="2">
    <source>
        <dbReference type="ARBA" id="ARBA00006339"/>
    </source>
</evidence>
<keyword evidence="7" id="KW-0472">Membrane</keyword>
<evidence type="ECO:0000256" key="9">
    <source>
        <dbReference type="SAM" id="MobiDB-lite"/>
    </source>
</evidence>
<sequence length="753" mass="84125">MRSVRSIRTVRIFRIVSWHCSKWWKLATGLVVFQCIRSQAPHLAALAVCFKLMLVSWMHVAGVPGQFWLQVTHAICVGVCCKERHRQALQLPPQLPQMVASTSKKVTRIKHNLPSPPSSGTLTHVQDGALPPDGQSMAPPWKDASRSQDNPGLAPESQSVEHSSAGTVNEALQLEFAFGESARAPDHYSEDGSAAQAPEIQAWAKPSDGYAKAETTTAGTGPAGSAESPESSSLEVGLSPEADTQDDGESSDPTDGESYDLGYDQSYTSVGVTKTEGFFHILPNSVFGDSQKYFWKPFPEVSRTPACFVEALEAHPSRVQDPADASFLVVPMYRIAHVLNNGNWSDIATVLTDLRRNLNSSRSYINYGGARHVFVYPQSTSKSLMALLQATLDVDLYSFWAAPGRRPRKNWRCPHRFVPISVSKEDADCESTGRALSALAKTTGEDKTYLQLCDDGSFWCKRDVEAMLGEVLLRVQGREVWECHGLSLPTSIAHDRFLSNRDLNRMRAHTFIDEQHQTLSCFMPKCASTVLKMMQKRQTGVDSWQATDEKGRAQGLVHFAADASTEEYHAIVDDPRWVKFAVVRDPVIRCLSGYLHKIVQLKQNYYVHWKGKGRPTFEEFVDILFAYPAIRGNHHFLEQSAMCGHRVVHYNFIAHVETLHDDYKELFGRLGLWQSIGESGWGDDGTQSFLQAFQPSANHPSQLESSTGDAAVAAHYTMDMLEKVYLMYREDFDRFGYSIDKWRRLVAHNGANQ</sequence>
<accession>A0A8S1IUE9</accession>
<protein>
    <submittedName>
        <fullName evidence="10">Uncharacterized protein</fullName>
    </submittedName>
</protein>
<evidence type="ECO:0000256" key="8">
    <source>
        <dbReference type="ARBA" id="ARBA00023180"/>
    </source>
</evidence>
<comment type="caution">
    <text evidence="10">The sequence shown here is derived from an EMBL/GenBank/DDBJ whole genome shotgun (WGS) entry which is preliminary data.</text>
</comment>
<keyword evidence="5" id="KW-1133">Transmembrane helix</keyword>
<evidence type="ECO:0000256" key="7">
    <source>
        <dbReference type="ARBA" id="ARBA00023136"/>
    </source>
</evidence>
<feature type="region of interest" description="Disordered" evidence="9">
    <location>
        <begin position="106"/>
        <end position="165"/>
    </location>
</feature>
<feature type="compositionally biased region" description="Acidic residues" evidence="9">
    <location>
        <begin position="243"/>
        <end position="258"/>
    </location>
</feature>
<evidence type="ECO:0000256" key="3">
    <source>
        <dbReference type="ARBA" id="ARBA00022679"/>
    </source>
</evidence>
<organism evidence="10 11">
    <name type="scientific">Ostreobium quekettii</name>
    <dbReference type="NCBI Taxonomy" id="121088"/>
    <lineage>
        <taxon>Eukaryota</taxon>
        <taxon>Viridiplantae</taxon>
        <taxon>Chlorophyta</taxon>
        <taxon>core chlorophytes</taxon>
        <taxon>Ulvophyceae</taxon>
        <taxon>TCBD clade</taxon>
        <taxon>Bryopsidales</taxon>
        <taxon>Ostreobineae</taxon>
        <taxon>Ostreobiaceae</taxon>
        <taxon>Ostreobium</taxon>
    </lineage>
</organism>
<comment type="subcellular location">
    <subcellularLocation>
        <location evidence="1">Golgi apparatus membrane</location>
        <topology evidence="1">Single-pass type II membrane protein</topology>
    </subcellularLocation>
</comment>
<gene>
    <name evidence="10" type="ORF">OSTQU699_LOCUS3115</name>
</gene>
<dbReference type="GO" id="GO:0016051">
    <property type="term" value="P:carbohydrate biosynthetic process"/>
    <property type="evidence" value="ECO:0007669"/>
    <property type="project" value="InterPro"/>
</dbReference>
<evidence type="ECO:0000313" key="10">
    <source>
        <dbReference type="EMBL" id="CAD7697754.1"/>
    </source>
</evidence>
<feature type="compositionally biased region" description="Polar residues" evidence="9">
    <location>
        <begin position="156"/>
        <end position="165"/>
    </location>
</feature>
<dbReference type="GO" id="GO:0008146">
    <property type="term" value="F:sulfotransferase activity"/>
    <property type="evidence" value="ECO:0007669"/>
    <property type="project" value="InterPro"/>
</dbReference>
<evidence type="ECO:0000256" key="1">
    <source>
        <dbReference type="ARBA" id="ARBA00004323"/>
    </source>
</evidence>
<dbReference type="InterPro" id="IPR005331">
    <property type="entry name" value="Sulfotransferase"/>
</dbReference>
<dbReference type="Pfam" id="PF03567">
    <property type="entry name" value="Sulfotransfer_2"/>
    <property type="match status" value="1"/>
</dbReference>
<evidence type="ECO:0000256" key="5">
    <source>
        <dbReference type="ARBA" id="ARBA00022989"/>
    </source>
</evidence>
<dbReference type="PANTHER" id="PTHR12137:SF54">
    <property type="entry name" value="CARBOHYDRATE SULFOTRANSFERASE"/>
    <property type="match status" value="1"/>
</dbReference>
<keyword evidence="8" id="KW-0325">Glycoprotein</keyword>
<dbReference type="InterPro" id="IPR018011">
    <property type="entry name" value="Carb_sulfotrans_8-10"/>
</dbReference>
<comment type="similarity">
    <text evidence="2">Belongs to the sulfotransferase 2 family.</text>
</comment>
<dbReference type="Proteomes" id="UP000708148">
    <property type="component" value="Unassembled WGS sequence"/>
</dbReference>
<proteinExistence type="inferred from homology"/>
<feature type="region of interest" description="Disordered" evidence="9">
    <location>
        <begin position="206"/>
        <end position="263"/>
    </location>
</feature>
<dbReference type="PANTHER" id="PTHR12137">
    <property type="entry name" value="CARBOHYDRATE SULFOTRANSFERASE"/>
    <property type="match status" value="1"/>
</dbReference>
<dbReference type="EMBL" id="CAJHUC010000707">
    <property type="protein sequence ID" value="CAD7697754.1"/>
    <property type="molecule type" value="Genomic_DNA"/>
</dbReference>
<name>A0A8S1IUE9_9CHLO</name>
<reference evidence="10" key="1">
    <citation type="submission" date="2020-12" db="EMBL/GenBank/DDBJ databases">
        <authorList>
            <person name="Iha C."/>
        </authorList>
    </citation>
    <scope>NUCLEOTIDE SEQUENCE</scope>
</reference>
<evidence type="ECO:0000256" key="4">
    <source>
        <dbReference type="ARBA" id="ARBA00022692"/>
    </source>
</evidence>
<keyword evidence="11" id="KW-1185">Reference proteome</keyword>
<dbReference type="AlphaFoldDB" id="A0A8S1IUE9"/>
<keyword evidence="6" id="KW-0333">Golgi apparatus</keyword>
<keyword evidence="4" id="KW-0812">Transmembrane</keyword>
<evidence type="ECO:0000313" key="11">
    <source>
        <dbReference type="Proteomes" id="UP000708148"/>
    </source>
</evidence>
<dbReference type="OrthoDB" id="2013091at2759"/>
<keyword evidence="3" id="KW-0808">Transferase</keyword>
<dbReference type="GO" id="GO:0000139">
    <property type="term" value="C:Golgi membrane"/>
    <property type="evidence" value="ECO:0007669"/>
    <property type="project" value="UniProtKB-SubCell"/>
</dbReference>
<evidence type="ECO:0000256" key="6">
    <source>
        <dbReference type="ARBA" id="ARBA00023034"/>
    </source>
</evidence>